<dbReference type="RefSeq" id="WP_173749632.1">
    <property type="nucleotide sequence ID" value="NZ_JAAITA010000014.1"/>
</dbReference>
<dbReference type="Proteomes" id="UP000822142">
    <property type="component" value="Unassembled WGS sequence"/>
</dbReference>
<dbReference type="EMBL" id="JAAITA010000014">
    <property type="protein sequence ID" value="NSJ86619.1"/>
    <property type="molecule type" value="Genomic_DNA"/>
</dbReference>
<dbReference type="SUPFAM" id="SSF53850">
    <property type="entry name" value="Periplasmic binding protein-like II"/>
    <property type="match status" value="1"/>
</dbReference>
<dbReference type="PANTHER" id="PTHR43649:SF17">
    <property type="entry name" value="ABC TRANSPORTER SOLUTE BINDING PROTEIN-SUGAR TRANSPORT"/>
    <property type="match status" value="1"/>
</dbReference>
<keyword evidence="1" id="KW-0732">Signal</keyword>
<feature type="chain" id="PRO_5047111850" evidence="1">
    <location>
        <begin position="21"/>
        <end position="541"/>
    </location>
</feature>
<organism evidence="2 3">
    <name type="scientific">Blautia hansenii</name>
    <name type="common">Ruminococcus hansenii</name>
    <dbReference type="NCBI Taxonomy" id="1322"/>
    <lineage>
        <taxon>Bacteria</taxon>
        <taxon>Bacillati</taxon>
        <taxon>Bacillota</taxon>
        <taxon>Clostridia</taxon>
        <taxon>Lachnospirales</taxon>
        <taxon>Lachnospiraceae</taxon>
        <taxon>Blautia</taxon>
    </lineage>
</organism>
<evidence type="ECO:0000256" key="1">
    <source>
        <dbReference type="SAM" id="SignalP"/>
    </source>
</evidence>
<proteinExistence type="predicted"/>
<keyword evidence="3" id="KW-1185">Reference proteome</keyword>
<sequence>MKKKAVSMLLAGVMVVSMLAGCGKGGSSEPEKTADGKTKLKALFVSHSATQDVEDMKWVQELEEEAGVEIEWEQIRQDWETVKSTRFASGDIPDLLFNATNAADYTKYTGLFEDLTPLIEENAPNIQEMFTEVPDTKVLATAGNGKIYSIPKMQTVWPETNTVLFLNKTWLDNLGLEVPTTFSEFEEVLKAFEKEDANGNGDPSDEIPLDYNAYGGNNAWFNSAYSLLKLLPSLGIQLTDIGTDGYFVEDKTVKCYAIDERYKSFIKTMNRWYSEGLINKNAITNDYSAYQSLSRGNENGEALVGACFGWEETDKFGTLSDQYIAVAPLVYDDGVKAGTYETYWNYDMDQLNMQADRVAMSAKCADKEAAMKFIDGFYDQTKSVEVLFGGISDGCVEKVDDNHYKVLPPQDEEMDPGTWKWTSTFADFGPLYIREYVEIEMSQDMENALNERSVYEEALSKNNENIYYPQLFMKYTDEEQNTMAMNQANINNIIDNKWSLWITGEADIDAEWDSYVQSVKDAGLEEVLKIRQNAFDNYLGE</sequence>
<comment type="caution">
    <text evidence="2">The sequence shown here is derived from an EMBL/GenBank/DDBJ whole genome shotgun (WGS) entry which is preliminary data.</text>
</comment>
<evidence type="ECO:0000313" key="3">
    <source>
        <dbReference type="Proteomes" id="UP000822142"/>
    </source>
</evidence>
<evidence type="ECO:0000313" key="2">
    <source>
        <dbReference type="EMBL" id="NSJ86619.1"/>
    </source>
</evidence>
<name>A0ABX2IB06_BLAHA</name>
<reference evidence="2 3" key="1">
    <citation type="journal article" date="2020" name="Cell Host Microbe">
        <title>Functional and Genomic Variation between Human-Derived Isolates of Lachnospiraceae Reveals Inter- and Intra-Species Diversity.</title>
        <authorList>
            <person name="Sorbara M.T."/>
            <person name="Littmann E.R."/>
            <person name="Fontana E."/>
            <person name="Moody T.U."/>
            <person name="Kohout C.E."/>
            <person name="Gjonbalaj M."/>
            <person name="Eaton V."/>
            <person name="Seok R."/>
            <person name="Leiner I.M."/>
            <person name="Pamer E.G."/>
        </authorList>
    </citation>
    <scope>NUCLEOTIDE SEQUENCE [LARGE SCALE GENOMIC DNA]</scope>
    <source>
        <strain evidence="2 3">MSK.15.26</strain>
    </source>
</reference>
<gene>
    <name evidence="2" type="ORF">G5A70_10655</name>
</gene>
<dbReference type="PANTHER" id="PTHR43649">
    <property type="entry name" value="ARABINOSE-BINDING PROTEIN-RELATED"/>
    <property type="match status" value="1"/>
</dbReference>
<dbReference type="Gene3D" id="3.40.190.10">
    <property type="entry name" value="Periplasmic binding protein-like II"/>
    <property type="match status" value="2"/>
</dbReference>
<feature type="signal peptide" evidence="1">
    <location>
        <begin position="1"/>
        <end position="20"/>
    </location>
</feature>
<accession>A0ABX2IB06</accession>
<protein>
    <submittedName>
        <fullName evidence="2">Extracellular solute-binding protein</fullName>
    </submittedName>
</protein>
<dbReference type="PROSITE" id="PS51257">
    <property type="entry name" value="PROKAR_LIPOPROTEIN"/>
    <property type="match status" value="1"/>
</dbReference>
<dbReference type="InterPro" id="IPR050490">
    <property type="entry name" value="Bact_solute-bd_prot1"/>
</dbReference>